<dbReference type="AlphaFoldDB" id="A0A139XEW8"/>
<dbReference type="Proteomes" id="UP000076925">
    <property type="component" value="Unassembled WGS sequence"/>
</dbReference>
<evidence type="ECO:0008006" key="3">
    <source>
        <dbReference type="Google" id="ProtNLM"/>
    </source>
</evidence>
<dbReference type="InterPro" id="IPR025132">
    <property type="entry name" value="DUF4058"/>
</dbReference>
<proteinExistence type="predicted"/>
<keyword evidence="2" id="KW-1185">Reference proteome</keyword>
<organism evidence="1 2">
    <name type="scientific">Scytonema hofmannii PCC 7110</name>
    <dbReference type="NCBI Taxonomy" id="128403"/>
    <lineage>
        <taxon>Bacteria</taxon>
        <taxon>Bacillati</taxon>
        <taxon>Cyanobacteriota</taxon>
        <taxon>Cyanophyceae</taxon>
        <taxon>Nostocales</taxon>
        <taxon>Scytonemataceae</taxon>
        <taxon>Scytonema</taxon>
    </lineage>
</organism>
<dbReference type="EMBL" id="ANNX02000016">
    <property type="protein sequence ID" value="KYC43240.1"/>
    <property type="molecule type" value="Genomic_DNA"/>
</dbReference>
<gene>
    <name evidence="1" type="ORF">WA1_14190</name>
</gene>
<evidence type="ECO:0000313" key="1">
    <source>
        <dbReference type="EMBL" id="KYC43240.1"/>
    </source>
</evidence>
<accession>A0A139XEW8</accession>
<name>A0A139XEW8_9CYAN</name>
<comment type="caution">
    <text evidence="1">The sequence shown here is derived from an EMBL/GenBank/DDBJ whole genome shotgun (WGS) entry which is preliminary data.</text>
</comment>
<dbReference type="RefSeq" id="WP_017747697.1">
    <property type="nucleotide sequence ID" value="NZ_KQ976354.1"/>
</dbReference>
<dbReference type="Pfam" id="PF13267">
    <property type="entry name" value="DUF4058"/>
    <property type="match status" value="1"/>
</dbReference>
<reference evidence="1 2" key="1">
    <citation type="journal article" date="2013" name="Genome Biol. Evol.">
        <title>Genomes of Stigonematalean cyanobacteria (subsection V) and the evolution of oxygenic photosynthesis from prokaryotes to plastids.</title>
        <authorList>
            <person name="Dagan T."/>
            <person name="Roettger M."/>
            <person name="Stucken K."/>
            <person name="Landan G."/>
            <person name="Koch R."/>
            <person name="Major P."/>
            <person name="Gould S.B."/>
            <person name="Goremykin V.V."/>
            <person name="Rippka R."/>
            <person name="Tandeau de Marsac N."/>
            <person name="Gugger M."/>
            <person name="Lockhart P.J."/>
            <person name="Allen J.F."/>
            <person name="Brune I."/>
            <person name="Maus I."/>
            <person name="Puhler A."/>
            <person name="Martin W.F."/>
        </authorList>
    </citation>
    <scope>NUCLEOTIDE SEQUENCE [LARGE SCALE GENOMIC DNA]</scope>
    <source>
        <strain evidence="1 2">PCC 7110</strain>
    </source>
</reference>
<evidence type="ECO:0000313" key="2">
    <source>
        <dbReference type="Proteomes" id="UP000076925"/>
    </source>
</evidence>
<protein>
    <recommendedName>
        <fullName evidence="3">DUF4058 domain-containing protein</fullName>
    </recommendedName>
</protein>
<sequence length="246" mass="27506">MPSPLPGMNPYLENPELWSEFHSRMIVAIADALDARLSRDYRVAVEKRVYLSEAEESVLVGIPDVSVTASVPKTSQAIASATVVQPVNIEIPIAEEVQERFLEIREGNTGNVITTIELLSPKNKRTGEGRSTYLQKRQKILTSATHLIEIDLLRGGEPLPTIGAVPSDYRILISRSSQRPKAQLYAFNLRQPIPAFPIPLRTAEPEPLLELQPLLHRVYDRARLELAINYNTPCIPKLSIEHEISC</sequence>
<dbReference type="OrthoDB" id="517639at2"/>